<gene>
    <name evidence="2" type="ORF">GCM10010873_37420</name>
</gene>
<evidence type="ECO:0000256" key="1">
    <source>
        <dbReference type="SAM" id="Phobius"/>
    </source>
</evidence>
<accession>A0AA37TW63</accession>
<dbReference type="RefSeq" id="WP_284326844.1">
    <property type="nucleotide sequence ID" value="NZ_BSPP01000017.1"/>
</dbReference>
<keyword evidence="1" id="KW-1133">Transmembrane helix</keyword>
<keyword evidence="3" id="KW-1185">Reference proteome</keyword>
<dbReference type="Proteomes" id="UP001157355">
    <property type="component" value="Unassembled WGS sequence"/>
</dbReference>
<keyword evidence="1" id="KW-0812">Transmembrane</keyword>
<name>A0AA37TW63_9RHOB</name>
<evidence type="ECO:0000313" key="2">
    <source>
        <dbReference type="EMBL" id="GLS88768.1"/>
    </source>
</evidence>
<evidence type="ECO:0000313" key="3">
    <source>
        <dbReference type="Proteomes" id="UP001157355"/>
    </source>
</evidence>
<keyword evidence="1" id="KW-0472">Membrane</keyword>
<comment type="caution">
    <text evidence="2">The sequence shown here is derived from an EMBL/GenBank/DDBJ whole genome shotgun (WGS) entry which is preliminary data.</text>
</comment>
<feature type="transmembrane region" description="Helical" evidence="1">
    <location>
        <begin position="51"/>
        <end position="75"/>
    </location>
</feature>
<proteinExistence type="predicted"/>
<sequence>MFSALTSAGLIFLLGILPPPRWGLRLAALIVMALAFIGLLSPTPYDPDWAYGFVCAALFWAVAIGGLAVPLAFLVGQSWPVWPLVSLVKGHGDWGCPVLLS</sequence>
<dbReference type="AlphaFoldDB" id="A0AA37TW63"/>
<dbReference type="EMBL" id="BSPP01000017">
    <property type="protein sequence ID" value="GLS88768.1"/>
    <property type="molecule type" value="Genomic_DNA"/>
</dbReference>
<organism evidence="2 3">
    <name type="scientific">Cypionkella aquatica</name>
    <dbReference type="NCBI Taxonomy" id="1756042"/>
    <lineage>
        <taxon>Bacteria</taxon>
        <taxon>Pseudomonadati</taxon>
        <taxon>Pseudomonadota</taxon>
        <taxon>Alphaproteobacteria</taxon>
        <taxon>Rhodobacterales</taxon>
        <taxon>Paracoccaceae</taxon>
        <taxon>Cypionkella</taxon>
    </lineage>
</organism>
<reference evidence="2 3" key="1">
    <citation type="journal article" date="2014" name="Int. J. Syst. Evol. Microbiol.">
        <title>Complete genome sequence of Corynebacterium casei LMG S-19264T (=DSM 44701T), isolated from a smear-ripened cheese.</title>
        <authorList>
            <consortium name="US DOE Joint Genome Institute (JGI-PGF)"/>
            <person name="Walter F."/>
            <person name="Albersmeier A."/>
            <person name="Kalinowski J."/>
            <person name="Ruckert C."/>
        </authorList>
    </citation>
    <scope>NUCLEOTIDE SEQUENCE [LARGE SCALE GENOMIC DNA]</scope>
    <source>
        <strain evidence="2 3">NBRC 111766</strain>
    </source>
</reference>
<protein>
    <submittedName>
        <fullName evidence="2">Uncharacterized protein</fullName>
    </submittedName>
</protein>